<dbReference type="PhylomeDB" id="S7ZHH3"/>
<reference evidence="2 3" key="1">
    <citation type="journal article" date="2013" name="PLoS ONE">
        <title>Genomic and secretomic analyses reveal unique features of the lignocellulolytic enzyme system of Penicillium decumbens.</title>
        <authorList>
            <person name="Liu G."/>
            <person name="Zhang L."/>
            <person name="Wei X."/>
            <person name="Zou G."/>
            <person name="Qin Y."/>
            <person name="Ma L."/>
            <person name="Li J."/>
            <person name="Zheng H."/>
            <person name="Wang S."/>
            <person name="Wang C."/>
            <person name="Xun L."/>
            <person name="Zhao G.-P."/>
            <person name="Zhou Z."/>
            <person name="Qu Y."/>
        </authorList>
    </citation>
    <scope>NUCLEOTIDE SEQUENCE [LARGE SCALE GENOMIC DNA]</scope>
    <source>
        <strain evidence="3">114-2 / CGMCC 5302</strain>
    </source>
</reference>
<evidence type="ECO:0000313" key="3">
    <source>
        <dbReference type="Proteomes" id="UP000019376"/>
    </source>
</evidence>
<dbReference type="AlphaFoldDB" id="S7ZHH3"/>
<proteinExistence type="predicted"/>
<dbReference type="EMBL" id="KB644412">
    <property type="protein sequence ID" value="EPS30115.1"/>
    <property type="molecule type" value="Genomic_DNA"/>
</dbReference>
<evidence type="ECO:0000313" key="2">
    <source>
        <dbReference type="EMBL" id="EPS30115.1"/>
    </source>
</evidence>
<gene>
    <name evidence="2" type="ORF">PDE_05065</name>
</gene>
<keyword evidence="1" id="KW-0732">Signal</keyword>
<feature type="signal peptide" evidence="1">
    <location>
        <begin position="1"/>
        <end position="20"/>
    </location>
</feature>
<organism evidence="2 3">
    <name type="scientific">Penicillium oxalicum (strain 114-2 / CGMCC 5302)</name>
    <name type="common">Penicillium decumbens</name>
    <dbReference type="NCBI Taxonomy" id="933388"/>
    <lineage>
        <taxon>Eukaryota</taxon>
        <taxon>Fungi</taxon>
        <taxon>Dikarya</taxon>
        <taxon>Ascomycota</taxon>
        <taxon>Pezizomycotina</taxon>
        <taxon>Eurotiomycetes</taxon>
        <taxon>Eurotiomycetidae</taxon>
        <taxon>Eurotiales</taxon>
        <taxon>Aspergillaceae</taxon>
        <taxon>Penicillium</taxon>
    </lineage>
</organism>
<protein>
    <recommendedName>
        <fullName evidence="4">Extracellular membrane protein CFEM domain-containing protein</fullName>
    </recommendedName>
</protein>
<accession>S7ZHH3</accession>
<keyword evidence="3" id="KW-1185">Reference proteome</keyword>
<evidence type="ECO:0000256" key="1">
    <source>
        <dbReference type="SAM" id="SignalP"/>
    </source>
</evidence>
<feature type="chain" id="PRO_5004547220" description="Extracellular membrane protein CFEM domain-containing protein" evidence="1">
    <location>
        <begin position="21"/>
        <end position="231"/>
    </location>
</feature>
<evidence type="ECO:0008006" key="4">
    <source>
        <dbReference type="Google" id="ProtNLM"/>
    </source>
</evidence>
<sequence>MRSIIATLFLATTALASTSATDDFISCATAAMNNIGGSKLTDCTSLSSTACLCANKDTLLSLSDATKAACSGSSFDVAALAASACGSGTSSTARHAGQPMEPARQMIERAYSPSMEDSVATSVVWVTETRTDCSCKSTSLPFDHAHVSQIPVNVPMASSMSSGVAAYATPASSASWSAMYSSHISVATPGPSGASSGQYYPFEGAAPRVNALKSGLAAVGVAAVMGLVAAL</sequence>
<name>S7ZHH3_PENO1</name>
<dbReference type="HOGENOM" id="CLU_1185363_0_0_1"/>
<dbReference type="OrthoDB" id="4364984at2759"/>
<dbReference type="Proteomes" id="UP000019376">
    <property type="component" value="Unassembled WGS sequence"/>
</dbReference>